<protein>
    <submittedName>
        <fullName evidence="1">Uncharacterized protein</fullName>
    </submittedName>
</protein>
<evidence type="ECO:0000313" key="2">
    <source>
        <dbReference type="Proteomes" id="UP000010478"/>
    </source>
</evidence>
<name>K9VE21_9CYAN</name>
<dbReference type="eggNOG" id="ENOG5030I53">
    <property type="taxonomic scope" value="Bacteria"/>
</dbReference>
<keyword evidence="2" id="KW-1185">Reference proteome</keyword>
<evidence type="ECO:0000313" key="1">
    <source>
        <dbReference type="EMBL" id="AFZ06166.1"/>
    </source>
</evidence>
<dbReference type="AlphaFoldDB" id="K9VE21"/>
<organism evidence="1 2">
    <name type="scientific">Phormidium nigroviride PCC 7112</name>
    <dbReference type="NCBI Taxonomy" id="179408"/>
    <lineage>
        <taxon>Bacteria</taxon>
        <taxon>Bacillati</taxon>
        <taxon>Cyanobacteriota</taxon>
        <taxon>Cyanophyceae</taxon>
        <taxon>Oscillatoriophycideae</taxon>
        <taxon>Oscillatoriales</taxon>
        <taxon>Oscillatoriaceae</taxon>
        <taxon>Phormidium</taxon>
    </lineage>
</organism>
<reference evidence="1 2" key="1">
    <citation type="submission" date="2012-05" db="EMBL/GenBank/DDBJ databases">
        <title>Finished chromosome of genome of Oscillatoria sp. PCC 7112.</title>
        <authorList>
            <consortium name="US DOE Joint Genome Institute"/>
            <person name="Gugger M."/>
            <person name="Coursin T."/>
            <person name="Rippka R."/>
            <person name="Tandeau De Marsac N."/>
            <person name="Huntemann M."/>
            <person name="Wei C.-L."/>
            <person name="Han J."/>
            <person name="Detter J.C."/>
            <person name="Han C."/>
            <person name="Tapia R."/>
            <person name="Davenport K."/>
            <person name="Daligault H."/>
            <person name="Erkkila T."/>
            <person name="Gu W."/>
            <person name="Munk A.C.C."/>
            <person name="Teshima H."/>
            <person name="Xu Y."/>
            <person name="Chain P."/>
            <person name="Chen A."/>
            <person name="Krypides N."/>
            <person name="Mavromatis K."/>
            <person name="Markowitz V."/>
            <person name="Szeto E."/>
            <person name="Ivanova N."/>
            <person name="Mikhailova N."/>
            <person name="Ovchinnikova G."/>
            <person name="Pagani I."/>
            <person name="Pati A."/>
            <person name="Goodwin L."/>
            <person name="Peters L."/>
            <person name="Pitluck S."/>
            <person name="Woyke T."/>
            <person name="Kerfeld C."/>
        </authorList>
    </citation>
    <scope>NUCLEOTIDE SEQUENCE [LARGE SCALE GENOMIC DNA]</scope>
    <source>
        <strain evidence="1 2">PCC 7112</strain>
    </source>
</reference>
<proteinExistence type="predicted"/>
<gene>
    <name evidence="1" type="ORF">Osc7112_1670</name>
</gene>
<dbReference type="KEGG" id="oni:Osc7112_1670"/>
<dbReference type="Proteomes" id="UP000010478">
    <property type="component" value="Chromosome"/>
</dbReference>
<sequence>MKIRCIANQGAYLPETYLNPPLDITKETEFKLIVGKEYIVYAISEWQGNLSYYICDERYTYYPIHNPAPLFEIVDARYSRYWQVQLATNGLLEIAFEHWFSIPYFYDKLTDGEEGTVLIFEKMKELMDAEAAIPQPQPFSVEELLAMPPLQPDKLAKVPG</sequence>
<accession>K9VE21</accession>
<dbReference type="HOGENOM" id="CLU_1650429_0_0_3"/>
<dbReference type="STRING" id="179408.Osc7112_1670"/>
<dbReference type="RefSeq" id="WP_015175484.1">
    <property type="nucleotide sequence ID" value="NC_019729.1"/>
</dbReference>
<dbReference type="EMBL" id="CP003614">
    <property type="protein sequence ID" value="AFZ06166.1"/>
    <property type="molecule type" value="Genomic_DNA"/>
</dbReference>